<dbReference type="InterPro" id="IPR024478">
    <property type="entry name" value="HlyB_4HB_MCP"/>
</dbReference>
<name>A0ABV0GD25_9BURK</name>
<comment type="similarity">
    <text evidence="2">Belongs to the methyl-accepting chemotaxis (MCP) protein family.</text>
</comment>
<dbReference type="EMBL" id="JBDPZC010000003">
    <property type="protein sequence ID" value="MEO3712965.1"/>
    <property type="molecule type" value="Genomic_DNA"/>
</dbReference>
<evidence type="ECO:0000259" key="5">
    <source>
        <dbReference type="PROSITE" id="PS50111"/>
    </source>
</evidence>
<feature type="domain" description="HAMP" evidence="6">
    <location>
        <begin position="215"/>
        <end position="267"/>
    </location>
</feature>
<feature type="transmembrane region" description="Helical" evidence="4">
    <location>
        <begin position="195"/>
        <end position="214"/>
    </location>
</feature>
<dbReference type="InterPro" id="IPR003660">
    <property type="entry name" value="HAMP_dom"/>
</dbReference>
<keyword evidence="4" id="KW-0812">Transmembrane</keyword>
<comment type="caution">
    <text evidence="7">The sequence shown here is derived from an EMBL/GenBank/DDBJ whole genome shotgun (WGS) entry which is preliminary data.</text>
</comment>
<evidence type="ECO:0000313" key="8">
    <source>
        <dbReference type="Proteomes" id="UP001462640"/>
    </source>
</evidence>
<dbReference type="InterPro" id="IPR004089">
    <property type="entry name" value="MCPsignal_dom"/>
</dbReference>
<keyword evidence="4" id="KW-0472">Membrane</keyword>
<dbReference type="SUPFAM" id="SSF58104">
    <property type="entry name" value="Methyl-accepting chemotaxis protein (MCP) signaling domain"/>
    <property type="match status" value="1"/>
</dbReference>
<evidence type="ECO:0000259" key="6">
    <source>
        <dbReference type="PROSITE" id="PS50885"/>
    </source>
</evidence>
<feature type="transmembrane region" description="Helical" evidence="4">
    <location>
        <begin position="12"/>
        <end position="32"/>
    </location>
</feature>
<dbReference type="Proteomes" id="UP001462640">
    <property type="component" value="Unassembled WGS sequence"/>
</dbReference>
<dbReference type="InterPro" id="IPR051310">
    <property type="entry name" value="MCP_chemotaxis"/>
</dbReference>
<evidence type="ECO:0000256" key="2">
    <source>
        <dbReference type="ARBA" id="ARBA00029447"/>
    </source>
</evidence>
<dbReference type="Pfam" id="PF00015">
    <property type="entry name" value="MCPsignal"/>
    <property type="match status" value="1"/>
</dbReference>
<dbReference type="PANTHER" id="PTHR43531:SF14">
    <property type="entry name" value="METHYL-ACCEPTING CHEMOTAXIS PROTEIN I-RELATED"/>
    <property type="match status" value="1"/>
</dbReference>
<evidence type="ECO:0000256" key="3">
    <source>
        <dbReference type="PROSITE-ProRule" id="PRU00284"/>
    </source>
</evidence>
<dbReference type="InterPro" id="IPR047347">
    <property type="entry name" value="YvaQ-like_sensor"/>
</dbReference>
<dbReference type="Pfam" id="PF12729">
    <property type="entry name" value="4HB_MCP_1"/>
    <property type="match status" value="1"/>
</dbReference>
<accession>A0ABV0GD25</accession>
<dbReference type="PRINTS" id="PR00260">
    <property type="entry name" value="CHEMTRNSDUCR"/>
</dbReference>
<reference evidence="7 8" key="1">
    <citation type="submission" date="2024-05" db="EMBL/GenBank/DDBJ databases">
        <title>Roseateles sp. 2.12 16S ribosomal RNA gene Genome sequencing and assembly.</title>
        <authorList>
            <person name="Woo H."/>
        </authorList>
    </citation>
    <scope>NUCLEOTIDE SEQUENCE [LARGE SCALE GENOMIC DNA]</scope>
    <source>
        <strain evidence="7 8">2.12</strain>
    </source>
</reference>
<dbReference type="PROSITE" id="PS50885">
    <property type="entry name" value="HAMP"/>
    <property type="match status" value="1"/>
</dbReference>
<dbReference type="InterPro" id="IPR004090">
    <property type="entry name" value="Chemotax_Me-accpt_rcpt"/>
</dbReference>
<organism evidence="7 8">
    <name type="scientific">Roseateles flavus</name>
    <dbReference type="NCBI Taxonomy" id="3149041"/>
    <lineage>
        <taxon>Bacteria</taxon>
        <taxon>Pseudomonadati</taxon>
        <taxon>Pseudomonadota</taxon>
        <taxon>Betaproteobacteria</taxon>
        <taxon>Burkholderiales</taxon>
        <taxon>Sphaerotilaceae</taxon>
        <taxon>Roseateles</taxon>
    </lineage>
</organism>
<dbReference type="SMART" id="SM00304">
    <property type="entry name" value="HAMP"/>
    <property type="match status" value="1"/>
</dbReference>
<dbReference type="PANTHER" id="PTHR43531">
    <property type="entry name" value="PROTEIN ICFG"/>
    <property type="match status" value="1"/>
</dbReference>
<dbReference type="CDD" id="cd19411">
    <property type="entry name" value="MCP2201-like_sensor"/>
    <property type="match status" value="1"/>
</dbReference>
<evidence type="ECO:0000256" key="1">
    <source>
        <dbReference type="ARBA" id="ARBA00022481"/>
    </source>
</evidence>
<sequence>MSLTGNPRLGLIGRLLIMAATLALILIGAAVYTSRQLVTLQEAAHAAESSRFPQLQRMALAQLEVTRLSLQLRHAMLSRTPQERDTTLQDIKRLKEAITEQLGAYEKALHTETGRQRFRPVQQKVQAFAEVEQKNLALIEAGQMSEAFAFLVDQTIPARNALLHEIADNVKYQESRLQEELQLVKSQAGNARLEFGFVAVAAVLALMATTAYLARALRQRVHALNAVANRLRDGDFTQPVQDTQADEFSAVMRSMQHMQDALAGIVHTVRSNAESVATGSEQIAHGNADLSQRTEEQASALQQTAATMDQLGSTVRNNADNAQQANQMALQASEVARRGGGVVAEVVETMRSINEGSRRIADITGVIDSIAFQTNILALNAAVEAARAGEQGRGFAVVAGEVRILAQRSAEAAKEIKSLIGDSAARVEQGTQLVDRAGSTMDEVVKAIHRVTDIVGEISAASREQSTGIGQVGEAVSAMDRVTQQNAALVEESAAAAESLRNQSARLLEVVAFFRLQLGAAPR</sequence>
<dbReference type="PROSITE" id="PS50111">
    <property type="entry name" value="CHEMOTAXIS_TRANSDUC_2"/>
    <property type="match status" value="1"/>
</dbReference>
<dbReference type="CDD" id="cd06225">
    <property type="entry name" value="HAMP"/>
    <property type="match status" value="1"/>
</dbReference>
<keyword evidence="8" id="KW-1185">Reference proteome</keyword>
<gene>
    <name evidence="7" type="ORF">ABDJ40_09345</name>
</gene>
<keyword evidence="1" id="KW-0488">Methylation</keyword>
<dbReference type="Pfam" id="PF00672">
    <property type="entry name" value="HAMP"/>
    <property type="match status" value="1"/>
</dbReference>
<dbReference type="SMART" id="SM00283">
    <property type="entry name" value="MA"/>
    <property type="match status" value="1"/>
</dbReference>
<proteinExistence type="inferred from homology"/>
<dbReference type="RefSeq" id="WP_347608982.1">
    <property type="nucleotide sequence ID" value="NZ_JBDPZC010000003.1"/>
</dbReference>
<keyword evidence="3" id="KW-0807">Transducer</keyword>
<dbReference type="Gene3D" id="1.10.287.950">
    <property type="entry name" value="Methyl-accepting chemotaxis protein"/>
    <property type="match status" value="1"/>
</dbReference>
<evidence type="ECO:0000256" key="4">
    <source>
        <dbReference type="SAM" id="Phobius"/>
    </source>
</evidence>
<protein>
    <submittedName>
        <fullName evidence="7">Methyl-accepting chemotaxis protein</fullName>
    </submittedName>
</protein>
<dbReference type="CDD" id="cd11386">
    <property type="entry name" value="MCP_signal"/>
    <property type="match status" value="1"/>
</dbReference>
<keyword evidence="4" id="KW-1133">Transmembrane helix</keyword>
<feature type="domain" description="Methyl-accepting transducer" evidence="5">
    <location>
        <begin position="272"/>
        <end position="501"/>
    </location>
</feature>
<evidence type="ECO:0000313" key="7">
    <source>
        <dbReference type="EMBL" id="MEO3712965.1"/>
    </source>
</evidence>